<dbReference type="AlphaFoldDB" id="A0A642ULS6"/>
<dbReference type="GO" id="GO:0140664">
    <property type="term" value="F:ATP-dependent DNA damage sensor activity"/>
    <property type="evidence" value="ECO:0007669"/>
    <property type="project" value="InterPro"/>
</dbReference>
<dbReference type="InterPro" id="IPR036187">
    <property type="entry name" value="DNA_mismatch_repair_MutS_sf"/>
</dbReference>
<keyword evidence="4 11" id="KW-0227">DNA damage</keyword>
<dbReference type="Proteomes" id="UP000449547">
    <property type="component" value="Unassembled WGS sequence"/>
</dbReference>
<dbReference type="Pfam" id="PF05192">
    <property type="entry name" value="MutS_III"/>
    <property type="match status" value="1"/>
</dbReference>
<dbReference type="Gene3D" id="3.40.50.300">
    <property type="entry name" value="P-loop containing nucleotide triphosphate hydrolases"/>
    <property type="match status" value="1"/>
</dbReference>
<evidence type="ECO:0000256" key="7">
    <source>
        <dbReference type="ARBA" id="ARBA00023204"/>
    </source>
</evidence>
<comment type="caution">
    <text evidence="15">The sequence shown here is derived from an EMBL/GenBank/DDBJ whole genome shotgun (WGS) entry which is preliminary data.</text>
</comment>
<comment type="function">
    <text evidence="9">Component of the post-replicative DNA mismatch repair system (MMR). Heterodimerizes with MSH2 to form MutS beta, which binds to DNA mismatches thereby initiating DNA repair. MSH3 provides substrate-binding and substrate specificity to the complex. When bound, the MutS beta heterodimer bends the DNA helix and shields approximately 20 base pairs. Acts mainly to repair insertion-deletion loops (IDLs) from 2 to 13 nucleotides in size, but can also repair base-base and single insertion-deletion mismatches that occur during replication. After mismatch binding, forms a ternary complex with the MutL alpha heterodimer, which is thought to be responsible for directing the downstream MMR events, including strand discrimination, excision, and resynthesis. ATP binding and hydrolysis play a pivotal role in mismatch repair functions.</text>
</comment>
<dbReference type="Gene3D" id="3.40.1170.10">
    <property type="entry name" value="DNA repair protein MutS, domain I"/>
    <property type="match status" value="1"/>
</dbReference>
<comment type="subcellular location">
    <subcellularLocation>
        <location evidence="1">Nucleus</location>
    </subcellularLocation>
</comment>
<dbReference type="GO" id="GO:0006298">
    <property type="term" value="P:mismatch repair"/>
    <property type="evidence" value="ECO:0007669"/>
    <property type="project" value="InterPro"/>
</dbReference>
<dbReference type="InterPro" id="IPR007861">
    <property type="entry name" value="DNA_mismatch_repair_MutS_clamp"/>
</dbReference>
<evidence type="ECO:0000256" key="11">
    <source>
        <dbReference type="PIRNR" id="PIRNR037677"/>
    </source>
</evidence>
<dbReference type="PANTHER" id="PTHR11361:SF148">
    <property type="entry name" value="DNA MISMATCH REPAIR PROTEIN MSH6"/>
    <property type="match status" value="1"/>
</dbReference>
<keyword evidence="3 11" id="KW-0547">Nucleotide-binding</keyword>
<dbReference type="InterPro" id="IPR036678">
    <property type="entry name" value="MutS_con_dom_sf"/>
</dbReference>
<dbReference type="GO" id="GO:0030983">
    <property type="term" value="F:mismatched DNA binding"/>
    <property type="evidence" value="ECO:0007669"/>
    <property type="project" value="UniProtKB-UniRule"/>
</dbReference>
<keyword evidence="7 11" id="KW-0234">DNA repair</keyword>
<feature type="domain" description="DNA mismatch repair proteins mutS family" evidence="14">
    <location>
        <begin position="989"/>
        <end position="1005"/>
    </location>
</feature>
<dbReference type="InterPro" id="IPR000432">
    <property type="entry name" value="DNA_mismatch_repair_MutS_C"/>
</dbReference>
<name>A0A642ULS6_DIURU</name>
<dbReference type="PROSITE" id="PS00486">
    <property type="entry name" value="DNA_MISMATCH_REPAIR_2"/>
    <property type="match status" value="1"/>
</dbReference>
<dbReference type="Pfam" id="PF05190">
    <property type="entry name" value="MutS_IV"/>
    <property type="match status" value="1"/>
</dbReference>
<evidence type="ECO:0000313" key="15">
    <source>
        <dbReference type="EMBL" id="KAA8901253.1"/>
    </source>
</evidence>
<dbReference type="SUPFAM" id="SSF52540">
    <property type="entry name" value="P-loop containing nucleoside triphosphate hydrolases"/>
    <property type="match status" value="1"/>
</dbReference>
<dbReference type="OrthoDB" id="10252754at2759"/>
<dbReference type="GO" id="GO:0005524">
    <property type="term" value="F:ATP binding"/>
    <property type="evidence" value="ECO:0007669"/>
    <property type="project" value="UniProtKB-UniRule"/>
</dbReference>
<organism evidence="15 16">
    <name type="scientific">Diutina rugosa</name>
    <name type="common">Yeast</name>
    <name type="synonym">Candida rugosa</name>
    <dbReference type="NCBI Taxonomy" id="5481"/>
    <lineage>
        <taxon>Eukaryota</taxon>
        <taxon>Fungi</taxon>
        <taxon>Dikarya</taxon>
        <taxon>Ascomycota</taxon>
        <taxon>Saccharomycotina</taxon>
        <taxon>Pichiomycetes</taxon>
        <taxon>Debaryomycetaceae</taxon>
        <taxon>Diutina</taxon>
    </lineage>
</organism>
<dbReference type="FunFam" id="3.40.1170.10:FF:000002">
    <property type="entry name" value="DNA mismatch repair protein"/>
    <property type="match status" value="1"/>
</dbReference>
<dbReference type="FunFam" id="1.10.1420.10:FF:000019">
    <property type="entry name" value="DNA mismatch repair protein"/>
    <property type="match status" value="1"/>
</dbReference>
<evidence type="ECO:0000256" key="5">
    <source>
        <dbReference type="ARBA" id="ARBA00022840"/>
    </source>
</evidence>
<dbReference type="Gene3D" id="1.10.1420.10">
    <property type="match status" value="2"/>
</dbReference>
<evidence type="ECO:0000256" key="4">
    <source>
        <dbReference type="ARBA" id="ARBA00022763"/>
    </source>
</evidence>
<feature type="compositionally biased region" description="Basic and acidic residues" evidence="13">
    <location>
        <begin position="68"/>
        <end position="87"/>
    </location>
</feature>
<dbReference type="SMART" id="SM00533">
    <property type="entry name" value="MUTSd"/>
    <property type="match status" value="1"/>
</dbReference>
<dbReference type="EMBL" id="SWFT01000105">
    <property type="protein sequence ID" value="KAA8901253.1"/>
    <property type="molecule type" value="Genomic_DNA"/>
</dbReference>
<keyword evidence="16" id="KW-1185">Reference proteome</keyword>
<feature type="region of interest" description="Disordered" evidence="13">
    <location>
        <begin position="1"/>
        <end position="224"/>
    </location>
</feature>
<dbReference type="InterPro" id="IPR007696">
    <property type="entry name" value="DNA_mismatch_repair_MutS_core"/>
</dbReference>
<dbReference type="SUPFAM" id="SSF53150">
    <property type="entry name" value="DNA repair protein MutS, domain II"/>
    <property type="match status" value="1"/>
</dbReference>
<dbReference type="OMA" id="TPMMAQY"/>
<dbReference type="PANTHER" id="PTHR11361">
    <property type="entry name" value="DNA MISMATCH REPAIR PROTEIN MUTS FAMILY MEMBER"/>
    <property type="match status" value="1"/>
</dbReference>
<keyword evidence="8" id="KW-0539">Nucleus</keyword>
<evidence type="ECO:0000256" key="12">
    <source>
        <dbReference type="RuleBase" id="RU003756"/>
    </source>
</evidence>
<dbReference type="Pfam" id="PF05188">
    <property type="entry name" value="MutS_II"/>
    <property type="match status" value="1"/>
</dbReference>
<dbReference type="Gene3D" id="3.30.420.110">
    <property type="entry name" value="MutS, connector domain"/>
    <property type="match status" value="1"/>
</dbReference>
<comment type="subunit">
    <text evidence="10">Heterodimer consisting of MSH2-MSH3 (MutS beta). Forms a ternary complex with MutL alpha (MLH1-PMS1).</text>
</comment>
<evidence type="ECO:0000256" key="9">
    <source>
        <dbReference type="ARBA" id="ARBA00025373"/>
    </source>
</evidence>
<evidence type="ECO:0000256" key="8">
    <source>
        <dbReference type="ARBA" id="ARBA00023242"/>
    </source>
</evidence>
<sequence>MTVAKMPGSTPLKAKKQQSLMSFFKPASSSPAKAPDGNKENITPPSSQPASSPVRREPKPPQPQGTKRAHEEAKPAEKPAKRVKQEVEPEDEEEEEDDDEDMDSPHVSEDSGDEFVAQSSDSDADDVSDAVPDSPEPPTDHESDDDDDDIVVKPKRRSQPRSSPTPRSSSRGPMSSPVPRSSSQMPPSSPSGSLAKFSSASNYQAPALGSSPLRTPSKSASGSKFAKINEERYQWLLTIKDAEKRTEDDPEYDPRTLYIPQSAWSKFTAFERQYWEIKSKMWDTVVFFKKGKFYELYENDAVIANTQFDLKIAGGGRANMQLAGIPEMSFEYWAKQFIDAGYKVAKVDQKESLLAKEMRGGGTKEEKIIKRELTGVLTGGTLTDLDMLNGDSAVYCMAVWQEPSAALTPQFGVAVVDVASGHLQLSQIDDDRDCTQLETIVSQLRPKEVVVAKHNLSPLAHKIVKQSGKGNQQLWNAVNPITEFWDTDTARDYISKANWFPQENPDDMSNYPKVLAECIKDYQTAFSAFSGLLWYLTTLKLDTQILSLGNITWYSAEAGPSHMNIDGTSLENLEVLANCDDGSSRGTLLKLVNRAQTPMGKRRMRQWVMAPLARAKSINERLDAVEFLMNNSDVRQQIERALDALPDTERLLARVHAGTLRFREFVKVVESLEAIVKFRKLKENVPADSALGAAFKAIPHELAEVISKWEDAFDRKLALNDEVVPSSGVDADFDNSRNALTELESQLAVELKKLRDEFGSREIVYKDSGKEIYLIELPNRLVSKVPDSWMQMGSTSKVKRYWSPPVKKLARQLMEQREIHKVVCASLRTNLYRQFSQDFEIYKKAVDAVSIADAIVALTRVSESLGSPASRPKFVDNDIGHLRFENLTNPMHTRDFIPNDVELGGETPRIGLLTGANAAGKSTLMRTTAIAVILAQLGCYVPASYAELVPVDRIMTRLGASDNILGGQSTFYVELAETKKILSQATPKSLVIIDELGRGGSSSDGFAIAEAVLYHLATHTQPLGYFATHFGGLVDAFNKHPEVKPLRMAINVDDENRQITFLYKLEPGRAPGSFGMHVAAMCGIKQSIVDAAEVASARVAEENKSIASNSKEPEELGVLSDVAWYVSDRSFKSDRQQALSVLMNWGKDN</sequence>
<feature type="compositionally biased region" description="Polar residues" evidence="13">
    <location>
        <begin position="212"/>
        <end position="222"/>
    </location>
</feature>
<dbReference type="Pfam" id="PF00488">
    <property type="entry name" value="MutS_V"/>
    <property type="match status" value="1"/>
</dbReference>
<dbReference type="GO" id="GO:0016887">
    <property type="term" value="F:ATP hydrolysis activity"/>
    <property type="evidence" value="ECO:0007669"/>
    <property type="project" value="UniProtKB-ARBA"/>
</dbReference>
<dbReference type="InterPro" id="IPR016151">
    <property type="entry name" value="DNA_mismatch_repair_MutS_N"/>
</dbReference>
<dbReference type="GeneID" id="54782274"/>
<keyword evidence="6 11" id="KW-0238">DNA-binding</keyword>
<dbReference type="PIRSF" id="PIRSF037677">
    <property type="entry name" value="DNA_mis_repair_Msh6"/>
    <property type="match status" value="1"/>
</dbReference>
<dbReference type="NCBIfam" id="NF003810">
    <property type="entry name" value="PRK05399.1"/>
    <property type="match status" value="1"/>
</dbReference>
<dbReference type="InterPro" id="IPR027417">
    <property type="entry name" value="P-loop_NTPase"/>
</dbReference>
<keyword evidence="5 11" id="KW-0067">ATP-binding</keyword>
<reference evidence="15 16" key="1">
    <citation type="submission" date="2019-07" db="EMBL/GenBank/DDBJ databases">
        <title>Genome assembly of two rare yeast pathogens: Diutina rugosa and Trichomonascus ciferrii.</title>
        <authorList>
            <person name="Mixao V."/>
            <person name="Saus E."/>
            <person name="Hansen A."/>
            <person name="Lass-Flor C."/>
            <person name="Gabaldon T."/>
        </authorList>
    </citation>
    <scope>NUCLEOTIDE SEQUENCE [LARGE SCALE GENOMIC DNA]</scope>
    <source>
        <strain evidence="15 16">CBS 613</strain>
    </source>
</reference>
<protein>
    <recommendedName>
        <fullName evidence="11">DNA mismatch repair protein</fullName>
    </recommendedName>
</protein>
<evidence type="ECO:0000256" key="2">
    <source>
        <dbReference type="ARBA" id="ARBA00006271"/>
    </source>
</evidence>
<evidence type="ECO:0000313" key="16">
    <source>
        <dbReference type="Proteomes" id="UP000449547"/>
    </source>
</evidence>
<dbReference type="RefSeq" id="XP_034011876.1">
    <property type="nucleotide sequence ID" value="XM_034156406.1"/>
</dbReference>
<comment type="similarity">
    <text evidence="2 11 12">Belongs to the DNA mismatch repair MutS family.</text>
</comment>
<dbReference type="SUPFAM" id="SSF48334">
    <property type="entry name" value="DNA repair protein MutS, domain III"/>
    <property type="match status" value="1"/>
</dbReference>
<evidence type="ECO:0000256" key="1">
    <source>
        <dbReference type="ARBA" id="ARBA00004123"/>
    </source>
</evidence>
<dbReference type="Pfam" id="PF01624">
    <property type="entry name" value="MutS_I"/>
    <property type="match status" value="1"/>
</dbReference>
<dbReference type="GO" id="GO:0032301">
    <property type="term" value="C:MutSalpha complex"/>
    <property type="evidence" value="ECO:0007669"/>
    <property type="project" value="TreeGrafter"/>
</dbReference>
<feature type="compositionally biased region" description="Polar residues" evidence="13">
    <location>
        <begin position="17"/>
        <end position="31"/>
    </location>
</feature>
<accession>A0A642ULS6</accession>
<feature type="compositionally biased region" description="Low complexity" evidence="13">
    <location>
        <begin position="160"/>
        <end position="193"/>
    </location>
</feature>
<proteinExistence type="inferred from homology"/>
<dbReference type="InterPro" id="IPR017261">
    <property type="entry name" value="DNA_mismatch_repair_MutS/MSH"/>
</dbReference>
<feature type="compositionally biased region" description="Polar residues" evidence="13">
    <location>
        <begin position="40"/>
        <end position="51"/>
    </location>
</feature>
<evidence type="ECO:0000256" key="6">
    <source>
        <dbReference type="ARBA" id="ARBA00023125"/>
    </source>
</evidence>
<dbReference type="InterPro" id="IPR007860">
    <property type="entry name" value="DNA_mmatch_repair_MutS_con_dom"/>
</dbReference>
<evidence type="ECO:0000256" key="10">
    <source>
        <dbReference type="ARBA" id="ARBA00025902"/>
    </source>
</evidence>
<evidence type="ECO:0000256" key="13">
    <source>
        <dbReference type="SAM" id="MobiDB-lite"/>
    </source>
</evidence>
<evidence type="ECO:0000256" key="3">
    <source>
        <dbReference type="ARBA" id="ARBA00022741"/>
    </source>
</evidence>
<dbReference type="VEuPathDB" id="FungiDB:DIURU_003623"/>
<dbReference type="SMART" id="SM00534">
    <property type="entry name" value="MUTSac"/>
    <property type="match status" value="1"/>
</dbReference>
<evidence type="ECO:0000259" key="14">
    <source>
        <dbReference type="PROSITE" id="PS00486"/>
    </source>
</evidence>
<gene>
    <name evidence="15" type="ORF">DIURU_003623</name>
</gene>
<feature type="compositionally biased region" description="Acidic residues" evidence="13">
    <location>
        <begin position="88"/>
        <end position="102"/>
    </location>
</feature>
<dbReference type="SUPFAM" id="SSF55271">
    <property type="entry name" value="DNA repair protein MutS, domain I"/>
    <property type="match status" value="1"/>
</dbReference>
<dbReference type="InterPro" id="IPR007695">
    <property type="entry name" value="DNA_mismatch_repair_MutS-lik_N"/>
</dbReference>
<dbReference type="InterPro" id="IPR045076">
    <property type="entry name" value="MutS"/>
</dbReference>